<evidence type="ECO:0008006" key="4">
    <source>
        <dbReference type="Google" id="ProtNLM"/>
    </source>
</evidence>
<keyword evidence="3" id="KW-1185">Reference proteome</keyword>
<gene>
    <name evidence="2" type="ORF">WKW77_25630</name>
</gene>
<name>A0ABU8VLD7_9BURK</name>
<protein>
    <recommendedName>
        <fullName evidence="4">Secreted protein</fullName>
    </recommendedName>
</protein>
<dbReference type="EMBL" id="JBBKZU010000013">
    <property type="protein sequence ID" value="MEJ8814484.1"/>
    <property type="molecule type" value="Genomic_DNA"/>
</dbReference>
<feature type="region of interest" description="Disordered" evidence="1">
    <location>
        <begin position="27"/>
        <end position="59"/>
    </location>
</feature>
<dbReference type="Proteomes" id="UP001365846">
    <property type="component" value="Unassembled WGS sequence"/>
</dbReference>
<comment type="caution">
    <text evidence="2">The sequence shown here is derived from an EMBL/GenBank/DDBJ whole genome shotgun (WGS) entry which is preliminary data.</text>
</comment>
<accession>A0ABU8VLD7</accession>
<evidence type="ECO:0000256" key="1">
    <source>
        <dbReference type="SAM" id="MobiDB-lite"/>
    </source>
</evidence>
<dbReference type="RefSeq" id="WP_340359711.1">
    <property type="nucleotide sequence ID" value="NZ_JBBKZU010000013.1"/>
</dbReference>
<organism evidence="2 3">
    <name type="scientific">Variovorax ureilyticus</name>
    <dbReference type="NCBI Taxonomy" id="1836198"/>
    <lineage>
        <taxon>Bacteria</taxon>
        <taxon>Pseudomonadati</taxon>
        <taxon>Pseudomonadota</taxon>
        <taxon>Betaproteobacteria</taxon>
        <taxon>Burkholderiales</taxon>
        <taxon>Comamonadaceae</taxon>
        <taxon>Variovorax</taxon>
    </lineage>
</organism>
<reference evidence="2 3" key="1">
    <citation type="submission" date="2024-03" db="EMBL/GenBank/DDBJ databases">
        <title>Novel species of the genus Variovorax.</title>
        <authorList>
            <person name="Liu Q."/>
            <person name="Xin Y.-H."/>
        </authorList>
    </citation>
    <scope>NUCLEOTIDE SEQUENCE [LARGE SCALE GENOMIC DNA]</scope>
    <source>
        <strain evidence="2 3">KACC 18899</strain>
    </source>
</reference>
<evidence type="ECO:0000313" key="3">
    <source>
        <dbReference type="Proteomes" id="UP001365846"/>
    </source>
</evidence>
<evidence type="ECO:0000313" key="2">
    <source>
        <dbReference type="EMBL" id="MEJ8814484.1"/>
    </source>
</evidence>
<proteinExistence type="predicted"/>
<feature type="compositionally biased region" description="Polar residues" evidence="1">
    <location>
        <begin position="28"/>
        <end position="55"/>
    </location>
</feature>
<sequence length="91" mass="10245">MLAELLRALFAGFRFGGLTRLPRDCCEASQQDVTGETHGRASSSSNRAPPQSGQVSPEGLPMCKRFSMRSTPWLILTFARERFRLDADLRW</sequence>